<reference evidence="2" key="1">
    <citation type="journal article" date="2023" name="Mol. Phylogenet. Evol.">
        <title>Genome-scale phylogeny and comparative genomics of the fungal order Sordariales.</title>
        <authorList>
            <person name="Hensen N."/>
            <person name="Bonometti L."/>
            <person name="Westerberg I."/>
            <person name="Brannstrom I.O."/>
            <person name="Guillou S."/>
            <person name="Cros-Aarteil S."/>
            <person name="Calhoun S."/>
            <person name="Haridas S."/>
            <person name="Kuo A."/>
            <person name="Mondo S."/>
            <person name="Pangilinan J."/>
            <person name="Riley R."/>
            <person name="LaButti K."/>
            <person name="Andreopoulos B."/>
            <person name="Lipzen A."/>
            <person name="Chen C."/>
            <person name="Yan M."/>
            <person name="Daum C."/>
            <person name="Ng V."/>
            <person name="Clum A."/>
            <person name="Steindorff A."/>
            <person name="Ohm R.A."/>
            <person name="Martin F."/>
            <person name="Silar P."/>
            <person name="Natvig D.O."/>
            <person name="Lalanne C."/>
            <person name="Gautier V."/>
            <person name="Ament-Velasquez S.L."/>
            <person name="Kruys A."/>
            <person name="Hutchinson M.I."/>
            <person name="Powell A.J."/>
            <person name="Barry K."/>
            <person name="Miller A.N."/>
            <person name="Grigoriev I.V."/>
            <person name="Debuchy R."/>
            <person name="Gladieux P."/>
            <person name="Hiltunen Thoren M."/>
            <person name="Johannesson H."/>
        </authorList>
    </citation>
    <scope>NUCLEOTIDE SEQUENCE</scope>
    <source>
        <strain evidence="2">CBS 955.72</strain>
    </source>
</reference>
<comment type="caution">
    <text evidence="2">The sequence shown here is derived from an EMBL/GenBank/DDBJ whole genome shotgun (WGS) entry which is preliminary data.</text>
</comment>
<gene>
    <name evidence="2" type="ORF">B0T25DRAFT_455639</name>
</gene>
<evidence type="ECO:0000313" key="3">
    <source>
        <dbReference type="Proteomes" id="UP001275084"/>
    </source>
</evidence>
<dbReference type="AlphaFoldDB" id="A0AAJ0MF36"/>
<dbReference type="PANTHER" id="PTHR24148">
    <property type="entry name" value="ANKYRIN REPEAT DOMAIN-CONTAINING PROTEIN 39 HOMOLOG-RELATED"/>
    <property type="match status" value="1"/>
</dbReference>
<feature type="domain" description="Heterokaryon incompatibility" evidence="1">
    <location>
        <begin position="62"/>
        <end position="202"/>
    </location>
</feature>
<dbReference type="Pfam" id="PF06985">
    <property type="entry name" value="HET"/>
    <property type="match status" value="1"/>
</dbReference>
<dbReference type="Proteomes" id="UP001275084">
    <property type="component" value="Unassembled WGS sequence"/>
</dbReference>
<dbReference type="PANTHER" id="PTHR24148:SF78">
    <property type="entry name" value="HETEROKARYON INCOMPATIBILITY DOMAIN-CONTAINING PROTEIN"/>
    <property type="match status" value="1"/>
</dbReference>
<reference evidence="2" key="2">
    <citation type="submission" date="2023-06" db="EMBL/GenBank/DDBJ databases">
        <authorList>
            <consortium name="Lawrence Berkeley National Laboratory"/>
            <person name="Haridas S."/>
            <person name="Hensen N."/>
            <person name="Bonometti L."/>
            <person name="Westerberg I."/>
            <person name="Brannstrom I.O."/>
            <person name="Guillou S."/>
            <person name="Cros-Aarteil S."/>
            <person name="Calhoun S."/>
            <person name="Kuo A."/>
            <person name="Mondo S."/>
            <person name="Pangilinan J."/>
            <person name="Riley R."/>
            <person name="Labutti K."/>
            <person name="Andreopoulos B."/>
            <person name="Lipzen A."/>
            <person name="Chen C."/>
            <person name="Yanf M."/>
            <person name="Daum C."/>
            <person name="Ng V."/>
            <person name="Clum A."/>
            <person name="Steindorff A."/>
            <person name="Ohm R."/>
            <person name="Martin F."/>
            <person name="Silar P."/>
            <person name="Natvig D."/>
            <person name="Lalanne C."/>
            <person name="Gautier V."/>
            <person name="Ament-Velasquez S.L."/>
            <person name="Kruys A."/>
            <person name="Hutchinson M.I."/>
            <person name="Powell A.J."/>
            <person name="Barry K."/>
            <person name="Miller A.N."/>
            <person name="Grigoriev I.V."/>
            <person name="Debuchy R."/>
            <person name="Gladieux P."/>
            <person name="Thoren M.H."/>
            <person name="Johannesson H."/>
        </authorList>
    </citation>
    <scope>NUCLEOTIDE SEQUENCE</scope>
    <source>
        <strain evidence="2">CBS 955.72</strain>
    </source>
</reference>
<feature type="non-terminal residue" evidence="2">
    <location>
        <position position="460"/>
    </location>
</feature>
<dbReference type="InterPro" id="IPR052895">
    <property type="entry name" value="HetReg/Transcr_Mod"/>
</dbReference>
<dbReference type="EMBL" id="JAUIQD010000004">
    <property type="protein sequence ID" value="KAK3354083.1"/>
    <property type="molecule type" value="Genomic_DNA"/>
</dbReference>
<evidence type="ECO:0000313" key="2">
    <source>
        <dbReference type="EMBL" id="KAK3354083.1"/>
    </source>
</evidence>
<evidence type="ECO:0000259" key="1">
    <source>
        <dbReference type="Pfam" id="PF06985"/>
    </source>
</evidence>
<name>A0AAJ0MF36_9PEZI</name>
<sequence length="460" mass="51521">MAGSELRPKSGRATDAYDYSPLSEHGNIRLIRLMGHKDKGAPIQCQLFEYPLQEPGQGAHLYEALSYVWGSEEDNQPICIQEPDGKGDTFLAPRRLYVTQNLYAALLHIRNRLLDRVLWIDAICINQEDNKEKEQQVQFMAKIYASANRVIVWLGEASSDTDGAFEALCKYATKEQISSSTPRPVLALLERPWFRRIWVLQEVAVARQILIKCGPDEVDGLVFCSGLDASKLPYDTYPDLRTLVPPITYLIRHVTFWPQSRTSHPDVPHSLAIRPLGQLADMYHTREAKNLVDKVYALLGIGFCDPTKLSADYEATWEVVFEKLIKLSLSDQVSVGVWGDKRGVAVIRGKGRVLGMVSSIRVDDTRGDIQHIGITWKNAHGGFDTGGHRESLFPLQASAKAVHKGDAICLLKGAVEPTIIRLCNDYSVIIMIQASLARTDSKWSEQIPASPTDLVLVWDW</sequence>
<organism evidence="2 3">
    <name type="scientific">Lasiosphaeria hispida</name>
    <dbReference type="NCBI Taxonomy" id="260671"/>
    <lineage>
        <taxon>Eukaryota</taxon>
        <taxon>Fungi</taxon>
        <taxon>Dikarya</taxon>
        <taxon>Ascomycota</taxon>
        <taxon>Pezizomycotina</taxon>
        <taxon>Sordariomycetes</taxon>
        <taxon>Sordariomycetidae</taxon>
        <taxon>Sordariales</taxon>
        <taxon>Lasiosphaeriaceae</taxon>
        <taxon>Lasiosphaeria</taxon>
    </lineage>
</organism>
<dbReference type="InterPro" id="IPR010730">
    <property type="entry name" value="HET"/>
</dbReference>
<protein>
    <submittedName>
        <fullName evidence="2">Heterokaryon incompatibility protein-domain-containing protein</fullName>
    </submittedName>
</protein>
<accession>A0AAJ0MF36</accession>
<proteinExistence type="predicted"/>
<keyword evidence="3" id="KW-1185">Reference proteome</keyword>